<dbReference type="InterPro" id="IPR011009">
    <property type="entry name" value="Kinase-like_dom_sf"/>
</dbReference>
<dbReference type="Gene3D" id="1.10.510.10">
    <property type="entry name" value="Transferase(Phosphotransferase) domain 1"/>
    <property type="match status" value="1"/>
</dbReference>
<evidence type="ECO:0000313" key="3">
    <source>
        <dbReference type="EMBL" id="VFT77837.1"/>
    </source>
</evidence>
<dbReference type="InterPro" id="IPR001245">
    <property type="entry name" value="Ser-Thr/Tyr_kinase_cat_dom"/>
</dbReference>
<dbReference type="PROSITE" id="PS50011">
    <property type="entry name" value="PROTEIN_KINASE_DOM"/>
    <property type="match status" value="1"/>
</dbReference>
<evidence type="ECO:0000313" key="2">
    <source>
        <dbReference type="EMBL" id="KAF0720033.1"/>
    </source>
</evidence>
<dbReference type="InterPro" id="IPR008271">
    <property type="entry name" value="Ser/Thr_kinase_AS"/>
</dbReference>
<name>A0A485K486_9STRA</name>
<reference evidence="2" key="2">
    <citation type="submission" date="2019-06" db="EMBL/GenBank/DDBJ databases">
        <title>Genomics analysis of Aphanomyces spp. identifies a new class of oomycete effector associated with host adaptation.</title>
        <authorList>
            <person name="Gaulin E."/>
        </authorList>
    </citation>
    <scope>NUCLEOTIDE SEQUENCE</scope>
    <source>
        <strain evidence="2">CBS 578.67</strain>
    </source>
</reference>
<dbReference type="EMBL" id="CAADRA010000035">
    <property type="protein sequence ID" value="VFT77837.1"/>
    <property type="molecule type" value="Genomic_DNA"/>
</dbReference>
<dbReference type="PROSITE" id="PS00108">
    <property type="entry name" value="PROTEIN_KINASE_ST"/>
    <property type="match status" value="1"/>
</dbReference>
<proteinExistence type="predicted"/>
<dbReference type="InterPro" id="IPR051681">
    <property type="entry name" value="Ser/Thr_Kinases-Pseudokinases"/>
</dbReference>
<organism evidence="3 4">
    <name type="scientific">Aphanomyces stellatus</name>
    <dbReference type="NCBI Taxonomy" id="120398"/>
    <lineage>
        <taxon>Eukaryota</taxon>
        <taxon>Sar</taxon>
        <taxon>Stramenopiles</taxon>
        <taxon>Oomycota</taxon>
        <taxon>Saprolegniomycetes</taxon>
        <taxon>Saprolegniales</taxon>
        <taxon>Verrucalvaceae</taxon>
        <taxon>Aphanomyces</taxon>
    </lineage>
</organism>
<keyword evidence="4" id="KW-1185">Reference proteome</keyword>
<dbReference type="OrthoDB" id="166708at2759"/>
<dbReference type="PRINTS" id="PR00109">
    <property type="entry name" value="TYRKINASE"/>
</dbReference>
<dbReference type="InterPro" id="IPR000719">
    <property type="entry name" value="Prot_kinase_dom"/>
</dbReference>
<dbReference type="GO" id="GO:0005524">
    <property type="term" value="F:ATP binding"/>
    <property type="evidence" value="ECO:0007669"/>
    <property type="project" value="InterPro"/>
</dbReference>
<dbReference type="GO" id="GO:0004674">
    <property type="term" value="F:protein serine/threonine kinase activity"/>
    <property type="evidence" value="ECO:0007669"/>
    <property type="project" value="TreeGrafter"/>
</dbReference>
<dbReference type="EMBL" id="VJMH01000035">
    <property type="protein sequence ID" value="KAF0720033.1"/>
    <property type="molecule type" value="Genomic_DNA"/>
</dbReference>
<dbReference type="AlphaFoldDB" id="A0A485K486"/>
<dbReference type="PANTHER" id="PTHR44329">
    <property type="entry name" value="SERINE/THREONINE-PROTEIN KINASE TNNI3K-RELATED"/>
    <property type="match status" value="1"/>
</dbReference>
<evidence type="ECO:0000259" key="1">
    <source>
        <dbReference type="PROSITE" id="PS50011"/>
    </source>
</evidence>
<dbReference type="Proteomes" id="UP000332933">
    <property type="component" value="Unassembled WGS sequence"/>
</dbReference>
<accession>A0A485K486</accession>
<dbReference type="SMART" id="SM00220">
    <property type="entry name" value="S_TKc"/>
    <property type="match status" value="1"/>
</dbReference>
<gene>
    <name evidence="3" type="primary">Aste57867_612</name>
    <name evidence="2" type="ORF">As57867_000611</name>
    <name evidence="3" type="ORF">ASTE57867_612</name>
</gene>
<dbReference type="SUPFAM" id="SSF56112">
    <property type="entry name" value="Protein kinase-like (PK-like)"/>
    <property type="match status" value="1"/>
</dbReference>
<sequence length="203" mass="22762">MFVGEILIMSTFDSPCIIKFLGVAWTRPIDLVCVMEYMDGGDIRGLLAKRTVEDFPWHEKLAHIRCIVEALVYLHSFNIIHRDLKSHNILLDSTKGTKVTDFGVSKEGMEATMTMGVGIFRWIPPEVIPSQNYSTASDIYSFGVILTEFATHMIPYENVLNPKSGRPYVDMVIIQLVAAGKLKPSFEGACSDWLDELAKQCLA</sequence>
<dbReference type="PANTHER" id="PTHR44329:SF214">
    <property type="entry name" value="PROTEIN KINASE DOMAIN-CONTAINING PROTEIN"/>
    <property type="match status" value="1"/>
</dbReference>
<dbReference type="Pfam" id="PF00069">
    <property type="entry name" value="Pkinase"/>
    <property type="match status" value="1"/>
</dbReference>
<reference evidence="3 4" key="1">
    <citation type="submission" date="2019-03" db="EMBL/GenBank/DDBJ databases">
        <authorList>
            <person name="Gaulin E."/>
            <person name="Dumas B."/>
        </authorList>
    </citation>
    <scope>NUCLEOTIDE SEQUENCE [LARGE SCALE GENOMIC DNA]</scope>
    <source>
        <strain evidence="3">CBS 568.67</strain>
    </source>
</reference>
<feature type="domain" description="Protein kinase" evidence="1">
    <location>
        <begin position="1"/>
        <end position="203"/>
    </location>
</feature>
<evidence type="ECO:0000313" key="4">
    <source>
        <dbReference type="Proteomes" id="UP000332933"/>
    </source>
</evidence>
<protein>
    <submittedName>
        <fullName evidence="3">Aste57867_612 protein</fullName>
    </submittedName>
</protein>